<protein>
    <recommendedName>
        <fullName evidence="7">ComEC/Rec2-related protein domain-containing protein</fullName>
    </recommendedName>
</protein>
<feature type="transmembrane region" description="Helical" evidence="6">
    <location>
        <begin position="183"/>
        <end position="199"/>
    </location>
</feature>
<dbReference type="PANTHER" id="PTHR30619">
    <property type="entry name" value="DNA INTERNALIZATION/COMPETENCE PROTEIN COMEC/REC2"/>
    <property type="match status" value="1"/>
</dbReference>
<dbReference type="GO" id="GO:0005886">
    <property type="term" value="C:plasma membrane"/>
    <property type="evidence" value="ECO:0007669"/>
    <property type="project" value="UniProtKB-SubCell"/>
</dbReference>
<accession>A0A1G2E0F7</accession>
<keyword evidence="5 6" id="KW-0472">Membrane</keyword>
<feature type="transmembrane region" description="Helical" evidence="6">
    <location>
        <begin position="28"/>
        <end position="58"/>
    </location>
</feature>
<evidence type="ECO:0000313" key="9">
    <source>
        <dbReference type="Proteomes" id="UP000176662"/>
    </source>
</evidence>
<dbReference type="PANTHER" id="PTHR30619:SF7">
    <property type="entry name" value="BETA-LACTAMASE DOMAIN PROTEIN"/>
    <property type="match status" value="1"/>
</dbReference>
<evidence type="ECO:0000256" key="1">
    <source>
        <dbReference type="ARBA" id="ARBA00004651"/>
    </source>
</evidence>
<feature type="transmembrane region" description="Helical" evidence="6">
    <location>
        <begin position="219"/>
        <end position="236"/>
    </location>
</feature>
<evidence type="ECO:0000256" key="2">
    <source>
        <dbReference type="ARBA" id="ARBA00022475"/>
    </source>
</evidence>
<evidence type="ECO:0000259" key="7">
    <source>
        <dbReference type="Pfam" id="PF03772"/>
    </source>
</evidence>
<feature type="transmembrane region" description="Helical" evidence="6">
    <location>
        <begin position="70"/>
        <end position="86"/>
    </location>
</feature>
<dbReference type="InterPro" id="IPR052159">
    <property type="entry name" value="Competence_DNA_uptake"/>
</dbReference>
<evidence type="ECO:0000313" key="8">
    <source>
        <dbReference type="EMBL" id="OGZ19199.1"/>
    </source>
</evidence>
<feature type="transmembrane region" description="Helical" evidence="6">
    <location>
        <begin position="130"/>
        <end position="149"/>
    </location>
</feature>
<proteinExistence type="predicted"/>
<dbReference type="InterPro" id="IPR004477">
    <property type="entry name" value="ComEC_N"/>
</dbReference>
<feature type="domain" description="ComEC/Rec2-related protein" evidence="7">
    <location>
        <begin position="2"/>
        <end position="238"/>
    </location>
</feature>
<gene>
    <name evidence="8" type="ORF">A2Z68_01930</name>
</gene>
<organism evidence="8 9">
    <name type="scientific">Candidatus Nealsonbacteria bacterium RBG_13_38_11</name>
    <dbReference type="NCBI Taxonomy" id="1801662"/>
    <lineage>
        <taxon>Bacteria</taxon>
        <taxon>Candidatus Nealsoniibacteriota</taxon>
    </lineage>
</organism>
<reference evidence="8 9" key="1">
    <citation type="journal article" date="2016" name="Nat. Commun.">
        <title>Thousands of microbial genomes shed light on interconnected biogeochemical processes in an aquifer system.</title>
        <authorList>
            <person name="Anantharaman K."/>
            <person name="Brown C.T."/>
            <person name="Hug L.A."/>
            <person name="Sharon I."/>
            <person name="Castelle C.J."/>
            <person name="Probst A.J."/>
            <person name="Thomas B.C."/>
            <person name="Singh A."/>
            <person name="Wilkins M.J."/>
            <person name="Karaoz U."/>
            <person name="Brodie E.L."/>
            <person name="Williams K.H."/>
            <person name="Hubbard S.S."/>
            <person name="Banfield J.F."/>
        </authorList>
    </citation>
    <scope>NUCLEOTIDE SEQUENCE [LARGE SCALE GENOMIC DNA]</scope>
</reference>
<feature type="transmembrane region" description="Helical" evidence="6">
    <location>
        <begin position="155"/>
        <end position="176"/>
    </location>
</feature>
<evidence type="ECO:0000256" key="3">
    <source>
        <dbReference type="ARBA" id="ARBA00022692"/>
    </source>
</evidence>
<comment type="subcellular location">
    <subcellularLocation>
        <location evidence="1">Cell membrane</location>
        <topology evidence="1">Multi-pass membrane protein</topology>
    </subcellularLocation>
</comment>
<dbReference type="EMBL" id="MHLX01000010">
    <property type="protein sequence ID" value="OGZ19199.1"/>
    <property type="molecule type" value="Genomic_DNA"/>
</dbReference>
<feature type="transmembrane region" description="Helical" evidence="6">
    <location>
        <begin position="92"/>
        <end position="109"/>
    </location>
</feature>
<comment type="caution">
    <text evidence="8">The sequence shown here is derived from an EMBL/GenBank/DDBJ whole genome shotgun (WGS) entry which is preliminary data.</text>
</comment>
<dbReference type="AlphaFoldDB" id="A0A1G2E0F7"/>
<name>A0A1G2E0F7_9BACT</name>
<evidence type="ECO:0000256" key="4">
    <source>
        <dbReference type="ARBA" id="ARBA00022989"/>
    </source>
</evidence>
<keyword evidence="2" id="KW-1003">Cell membrane</keyword>
<sequence length="249" mass="28288">MNTTIISVLLLSFLLSLGFWRKQAFYFTIVLLILYILMIGAPASAVRAGIMAGLFLFCQHLGRMNVSSRAVVFAAVLMLFFNPLILELDVGFQLSFLAILGMIYLQPVFSELLRKVPNFRFFPLKTTLEATFSAQVFTLPILIYNFGYMPLVSPITNVLIVPFLAPITILIFIFGLAAMASHILGVLLSFPVWICLTYITKIIDIFSRFPFASLRLENVHWIILLVSYSVLAVIVWRTQENQKLKFLKY</sequence>
<evidence type="ECO:0000256" key="6">
    <source>
        <dbReference type="SAM" id="Phobius"/>
    </source>
</evidence>
<evidence type="ECO:0000256" key="5">
    <source>
        <dbReference type="ARBA" id="ARBA00023136"/>
    </source>
</evidence>
<dbReference type="NCBIfam" id="TIGR00360">
    <property type="entry name" value="ComEC_N-term"/>
    <property type="match status" value="1"/>
</dbReference>
<keyword evidence="3 6" id="KW-0812">Transmembrane</keyword>
<keyword evidence="4 6" id="KW-1133">Transmembrane helix</keyword>
<dbReference type="Proteomes" id="UP000176662">
    <property type="component" value="Unassembled WGS sequence"/>
</dbReference>
<dbReference type="Pfam" id="PF03772">
    <property type="entry name" value="Competence"/>
    <property type="match status" value="1"/>
</dbReference>